<reference evidence="2" key="1">
    <citation type="submission" date="2014-11" db="EMBL/GenBank/DDBJ databases">
        <authorList>
            <person name="Amaro Gonzalez C."/>
        </authorList>
    </citation>
    <scope>NUCLEOTIDE SEQUENCE</scope>
</reference>
<name>A0A0E9X278_ANGAN</name>
<dbReference type="PROSITE" id="PS51257">
    <property type="entry name" value="PROKAR_LIPOPROTEIN"/>
    <property type="match status" value="1"/>
</dbReference>
<protein>
    <submittedName>
        <fullName evidence="2">Uncharacterized protein</fullName>
    </submittedName>
</protein>
<keyword evidence="1" id="KW-0812">Transmembrane</keyword>
<dbReference type="EMBL" id="GBXM01012001">
    <property type="protein sequence ID" value="JAH96576.1"/>
    <property type="molecule type" value="Transcribed_RNA"/>
</dbReference>
<accession>A0A0E9X278</accession>
<feature type="transmembrane region" description="Helical" evidence="1">
    <location>
        <begin position="12"/>
        <end position="32"/>
    </location>
</feature>
<sequence length="64" mass="6974">MQISVIKKVDTMYILFTACNQCVGSPFLLFSFSCVQAGVSARRASLYGHPESAVITHTSIYAIT</sequence>
<reference evidence="2" key="2">
    <citation type="journal article" date="2015" name="Fish Shellfish Immunol.">
        <title>Early steps in the European eel (Anguilla anguilla)-Vibrio vulnificus interaction in the gills: Role of the RtxA13 toxin.</title>
        <authorList>
            <person name="Callol A."/>
            <person name="Pajuelo D."/>
            <person name="Ebbesson L."/>
            <person name="Teles M."/>
            <person name="MacKenzie S."/>
            <person name="Amaro C."/>
        </authorList>
    </citation>
    <scope>NUCLEOTIDE SEQUENCE</scope>
</reference>
<evidence type="ECO:0000313" key="2">
    <source>
        <dbReference type="EMBL" id="JAH96576.1"/>
    </source>
</evidence>
<proteinExistence type="predicted"/>
<organism evidence="2">
    <name type="scientific">Anguilla anguilla</name>
    <name type="common">European freshwater eel</name>
    <name type="synonym">Muraena anguilla</name>
    <dbReference type="NCBI Taxonomy" id="7936"/>
    <lineage>
        <taxon>Eukaryota</taxon>
        <taxon>Metazoa</taxon>
        <taxon>Chordata</taxon>
        <taxon>Craniata</taxon>
        <taxon>Vertebrata</taxon>
        <taxon>Euteleostomi</taxon>
        <taxon>Actinopterygii</taxon>
        <taxon>Neopterygii</taxon>
        <taxon>Teleostei</taxon>
        <taxon>Anguilliformes</taxon>
        <taxon>Anguillidae</taxon>
        <taxon>Anguilla</taxon>
    </lineage>
</organism>
<evidence type="ECO:0000256" key="1">
    <source>
        <dbReference type="SAM" id="Phobius"/>
    </source>
</evidence>
<keyword evidence="1" id="KW-0472">Membrane</keyword>
<keyword evidence="1" id="KW-1133">Transmembrane helix</keyword>
<dbReference type="AlphaFoldDB" id="A0A0E9X278"/>